<dbReference type="InterPro" id="IPR011335">
    <property type="entry name" value="Restrct_endonuc-II-like"/>
</dbReference>
<gene>
    <name evidence="1" type="ORF">NCTC12860_02075</name>
</gene>
<accession>A0A336NII5</accession>
<proteinExistence type="predicted"/>
<dbReference type="AlphaFoldDB" id="A0A336NII5"/>
<evidence type="ECO:0000313" key="2">
    <source>
        <dbReference type="Proteomes" id="UP000253846"/>
    </source>
</evidence>
<dbReference type="EMBL" id="UFTD01000002">
    <property type="protein sequence ID" value="SSZ40914.1"/>
    <property type="molecule type" value="Genomic_DNA"/>
</dbReference>
<organism evidence="1 2">
    <name type="scientific">Bartonella grahamii</name>
    <dbReference type="NCBI Taxonomy" id="33045"/>
    <lineage>
        <taxon>Bacteria</taxon>
        <taxon>Pseudomonadati</taxon>
        <taxon>Pseudomonadota</taxon>
        <taxon>Alphaproteobacteria</taxon>
        <taxon>Hyphomicrobiales</taxon>
        <taxon>Bartonellaceae</taxon>
        <taxon>Bartonella</taxon>
    </lineage>
</organism>
<dbReference type="Proteomes" id="UP000253846">
    <property type="component" value="Unassembled WGS sequence"/>
</dbReference>
<evidence type="ECO:0008006" key="3">
    <source>
        <dbReference type="Google" id="ProtNLM"/>
    </source>
</evidence>
<sequence length="72" mass="8595">MEQRTAEWFQARLGKVTASNIYSVLSKTTKGLPTSKYEDYKIKLITERLTREISPYYETEDMRWVLNMKKMP</sequence>
<protein>
    <recommendedName>
        <fullName evidence="3">Phage related protein</fullName>
    </recommendedName>
</protein>
<dbReference type="SUPFAM" id="SSF52980">
    <property type="entry name" value="Restriction endonuclease-like"/>
    <property type="match status" value="1"/>
</dbReference>
<evidence type="ECO:0000313" key="1">
    <source>
        <dbReference type="EMBL" id="SSZ40914.1"/>
    </source>
</evidence>
<name>A0A336NII5_BARGR</name>
<dbReference type="Gene3D" id="3.90.320.10">
    <property type="match status" value="1"/>
</dbReference>
<dbReference type="InterPro" id="IPR011604">
    <property type="entry name" value="PDDEXK-like_dom_sf"/>
</dbReference>
<reference evidence="1 2" key="1">
    <citation type="submission" date="2018-06" db="EMBL/GenBank/DDBJ databases">
        <authorList>
            <consortium name="Pathogen Informatics"/>
            <person name="Doyle S."/>
        </authorList>
    </citation>
    <scope>NUCLEOTIDE SEQUENCE [LARGE SCALE GENOMIC DNA]</scope>
    <source>
        <strain evidence="1 2">NCTC12860</strain>
    </source>
</reference>